<name>A0A917AZX1_HALAA</name>
<reference evidence="1" key="1">
    <citation type="journal article" date="2014" name="Int. J. Syst. Evol. Microbiol.">
        <title>Complete genome sequence of Corynebacterium casei LMG S-19264T (=DSM 44701T), isolated from a smear-ripened cheese.</title>
        <authorList>
            <consortium name="US DOE Joint Genome Institute (JGI-PGF)"/>
            <person name="Walter F."/>
            <person name="Albersmeier A."/>
            <person name="Kalinowski J."/>
            <person name="Ruckert C."/>
        </authorList>
    </citation>
    <scope>NUCLEOTIDE SEQUENCE</scope>
    <source>
        <strain evidence="1">CGMCC 1.12153</strain>
    </source>
</reference>
<sequence length="72" mass="8216">MKQGELFDFVGENLDPLYNELEKLAQGTPSVMIANYKIRKNSFGIFEIEGDGVFDCASSLEQCYKYLRLSIK</sequence>
<keyword evidence="2" id="KW-1185">Reference proteome</keyword>
<protein>
    <submittedName>
        <fullName evidence="1">Uncharacterized protein</fullName>
    </submittedName>
</protein>
<dbReference type="Proteomes" id="UP000660110">
    <property type="component" value="Unassembled WGS sequence"/>
</dbReference>
<accession>A0A917AZX1</accession>
<dbReference type="RefSeq" id="WP_188375963.1">
    <property type="nucleotide sequence ID" value="NZ_BMEL01000001.1"/>
</dbReference>
<organism evidence="1 2">
    <name type="scientific">Halobacillus andaensis</name>
    <dbReference type="NCBI Taxonomy" id="1176239"/>
    <lineage>
        <taxon>Bacteria</taxon>
        <taxon>Bacillati</taxon>
        <taxon>Bacillota</taxon>
        <taxon>Bacilli</taxon>
        <taxon>Bacillales</taxon>
        <taxon>Bacillaceae</taxon>
        <taxon>Halobacillus</taxon>
    </lineage>
</organism>
<proteinExistence type="predicted"/>
<gene>
    <name evidence="1" type="ORF">GCM10010954_05890</name>
</gene>
<comment type="caution">
    <text evidence="1">The sequence shown here is derived from an EMBL/GenBank/DDBJ whole genome shotgun (WGS) entry which is preliminary data.</text>
</comment>
<dbReference type="EMBL" id="BMEL01000001">
    <property type="protein sequence ID" value="GGF10184.1"/>
    <property type="molecule type" value="Genomic_DNA"/>
</dbReference>
<reference evidence="1" key="2">
    <citation type="submission" date="2020-09" db="EMBL/GenBank/DDBJ databases">
        <authorList>
            <person name="Sun Q."/>
            <person name="Zhou Y."/>
        </authorList>
    </citation>
    <scope>NUCLEOTIDE SEQUENCE</scope>
    <source>
        <strain evidence="1">CGMCC 1.12153</strain>
    </source>
</reference>
<evidence type="ECO:0000313" key="1">
    <source>
        <dbReference type="EMBL" id="GGF10184.1"/>
    </source>
</evidence>
<dbReference type="AlphaFoldDB" id="A0A917AZX1"/>
<evidence type="ECO:0000313" key="2">
    <source>
        <dbReference type="Proteomes" id="UP000660110"/>
    </source>
</evidence>